<dbReference type="AlphaFoldDB" id="A0A1D6GKG0"/>
<evidence type="ECO:0000313" key="1">
    <source>
        <dbReference type="EMBL" id="AQK63822.1"/>
    </source>
</evidence>
<protein>
    <submittedName>
        <fullName evidence="1">Uncharacterized protein</fullName>
    </submittedName>
</protein>
<dbReference type="ExpressionAtlas" id="A0A1D6GKG0">
    <property type="expression patterns" value="baseline and differential"/>
</dbReference>
<sequence length="46" mass="4827">MCEDICHIFLGLPSSSQAAGSGFILADDIKSYVLPLINNPGNMEGS</sequence>
<proteinExistence type="predicted"/>
<dbReference type="EMBL" id="CM000781">
    <property type="protein sequence ID" value="AQK63822.1"/>
    <property type="molecule type" value="Genomic_DNA"/>
</dbReference>
<name>A0A1D6GKG0_MAIZE</name>
<gene>
    <name evidence="1" type="ORF">ZEAMMB73_Zm00001d013541</name>
</gene>
<dbReference type="InParanoid" id="A0A1D6GKG0"/>
<organism evidence="1">
    <name type="scientific">Zea mays</name>
    <name type="common">Maize</name>
    <dbReference type="NCBI Taxonomy" id="4577"/>
    <lineage>
        <taxon>Eukaryota</taxon>
        <taxon>Viridiplantae</taxon>
        <taxon>Streptophyta</taxon>
        <taxon>Embryophyta</taxon>
        <taxon>Tracheophyta</taxon>
        <taxon>Spermatophyta</taxon>
        <taxon>Magnoliopsida</taxon>
        <taxon>Liliopsida</taxon>
        <taxon>Poales</taxon>
        <taxon>Poaceae</taxon>
        <taxon>PACMAD clade</taxon>
        <taxon>Panicoideae</taxon>
        <taxon>Andropogonodae</taxon>
        <taxon>Andropogoneae</taxon>
        <taxon>Tripsacinae</taxon>
        <taxon>Zea</taxon>
    </lineage>
</organism>
<reference evidence="1" key="1">
    <citation type="submission" date="2015-12" db="EMBL/GenBank/DDBJ databases">
        <title>Update maize B73 reference genome by single molecule sequencing technologies.</title>
        <authorList>
            <consortium name="Maize Genome Sequencing Project"/>
            <person name="Ware D."/>
        </authorList>
    </citation>
    <scope>NUCLEOTIDE SEQUENCE</scope>
    <source>
        <tissue evidence="1">Seedling</tissue>
    </source>
</reference>
<accession>A0A1D6GKG0</accession>
<dbReference type="SMR" id="A0A1D6GKG0"/>